<feature type="compositionally biased region" description="Basic and acidic residues" evidence="5">
    <location>
        <begin position="383"/>
        <end position="395"/>
    </location>
</feature>
<evidence type="ECO:0000313" key="12">
    <source>
        <dbReference type="Proteomes" id="UP000069549"/>
    </source>
</evidence>
<evidence type="ECO:0000313" key="13">
    <source>
        <dbReference type="Proteomes" id="UP000219860"/>
    </source>
</evidence>
<accession>A0A0Y9VKQ9</accession>
<dbReference type="InterPro" id="IPR024626">
    <property type="entry name" value="Kri1-like_C"/>
</dbReference>
<keyword evidence="2" id="KW-0479">Metal-binding</keyword>
<sequence>MKEIVQNSVVFEKEKEKCIEENEEIRETKDFIVNKKRKNGTNDGNKKNKKNKNFERADNSNDLNAEEYDDLKNAGSTKSGEMVNEEKGNKKCKKYIDKNKNTKEKIEESESSSSAENSSSSDEDHDGLLLTSKFKKKFSNLLLKLKSKDSSLLNKKDDCFFHDSDFDTDTSKDDVSKEERDEEEIGSDNKKNYNNENETKNSINYSEFYKDILLKEGSQAFDNEEENLLNKEKEAYSSKNRKSYFDEQDELKKKILEACKIADEEHAKNNDENEGDFFTIKEKTENEILEEKKYFENFLSTSNHIKESDNLLKEYWKDNLNKDEEFLRDYILKELWREDKIHNIYEDIDEIDDEELEKSEKFEKTYNFRFEEQNGNIINSAPRKIDNSVRHENEKKKKKRDRKKEKRIKKRELKRKMLLEELKNKENNKDTNITLLNKNDSNNVVNNKNDNSKNLEKYKANNKNHQEYSDSDLWYLCDECQYAIMPLSYVFECNTCDNYTLCKKCFKKGKHEHTLKKILVPIYCEPPANYENNNILSFDNNNNNENSQNNINGKTKEWGKKQNHEIEYLENDSSGYEDLIDDMPIRYKYIKVKPKAFNLTTDFILKTDDTKLDEIVPMKKISPYYQNKKK</sequence>
<dbReference type="OMA" id="WDNYDPR"/>
<feature type="compositionally biased region" description="Basic residues" evidence="5">
    <location>
        <begin position="396"/>
        <end position="406"/>
    </location>
</feature>
<gene>
    <name evidence="7" type="primary">KRI1</name>
    <name evidence="7" type="ORF">PBK173_000124600</name>
    <name evidence="9" type="ORF">PBNK65E_000118000</name>
    <name evidence="8" type="ORF">PBNK65NY_000117400</name>
    <name evidence="11" type="ORF">PBSP11A_000117600</name>
    <name evidence="10" type="ORF">PBSP11RLL_000117300</name>
</gene>
<dbReference type="Proteomes" id="UP000220214">
    <property type="component" value="Chromosome 7"/>
</dbReference>
<dbReference type="GO" id="GO:0030686">
    <property type="term" value="C:90S preribosome"/>
    <property type="evidence" value="ECO:0007669"/>
    <property type="project" value="TreeGrafter"/>
</dbReference>
<comment type="similarity">
    <text evidence="1">Belongs to the KRI1 family.</text>
</comment>
<evidence type="ECO:0000256" key="3">
    <source>
        <dbReference type="ARBA" id="ARBA00022771"/>
    </source>
</evidence>
<dbReference type="EMBL" id="LT608255">
    <property type="protein sequence ID" value="SCO60221.1"/>
    <property type="molecule type" value="Genomic_DNA"/>
</dbReference>
<dbReference type="EMBL" id="LT614633">
    <property type="protein sequence ID" value="SCN23829.1"/>
    <property type="molecule type" value="Genomic_DNA"/>
</dbReference>
<name>A0A0Y9VKQ9_PLABE</name>
<keyword evidence="4" id="KW-0862">Zinc</keyword>
<reference evidence="7 12" key="1">
    <citation type="submission" date="2016-02" db="EMBL/GenBank/DDBJ databases">
        <authorList>
            <consortium name="Pathogen Informatics"/>
        </authorList>
    </citation>
    <scope>NUCLEOTIDE SEQUENCE [LARGE SCALE GENOMIC DNA]</scope>
    <source>
        <strain evidence="7 12">K173</strain>
        <strain evidence="8 16">NK65 ny</strain>
        <strain evidence="9 15">NK65e</strain>
        <strain evidence="11 13">SP11 Antwerpcl1</strain>
        <strain evidence="10 14">SP11 RLL</strain>
    </source>
</reference>
<dbReference type="VEuPathDB" id="PlasmoDB:PBANKA_0705100"/>
<evidence type="ECO:0000256" key="2">
    <source>
        <dbReference type="ARBA" id="ARBA00022723"/>
    </source>
</evidence>
<evidence type="ECO:0000313" key="7">
    <source>
        <dbReference type="EMBL" id="CXI23453.1"/>
    </source>
</evidence>
<dbReference type="Gene3D" id="3.30.60.90">
    <property type="match status" value="1"/>
</dbReference>
<dbReference type="GO" id="GO:0008270">
    <property type="term" value="F:zinc ion binding"/>
    <property type="evidence" value="ECO:0007669"/>
    <property type="project" value="UniProtKB-KW"/>
</dbReference>
<keyword evidence="3" id="KW-0863">Zinc-finger</keyword>
<dbReference type="Proteomes" id="UP000516480">
    <property type="component" value="Chromosome 7"/>
</dbReference>
<dbReference type="SUPFAM" id="SSF57850">
    <property type="entry name" value="RING/U-box"/>
    <property type="match status" value="1"/>
</dbReference>
<evidence type="ECO:0000313" key="16">
    <source>
        <dbReference type="Proteomes" id="UP000516480"/>
    </source>
</evidence>
<evidence type="ECO:0000313" key="8">
    <source>
        <dbReference type="EMBL" id="SCM20201.1"/>
    </source>
</evidence>
<dbReference type="EMBL" id="LT608143">
    <property type="protein sequence ID" value="SCM20201.1"/>
    <property type="molecule type" value="Genomic_DNA"/>
</dbReference>
<dbReference type="GO" id="GO:0005730">
    <property type="term" value="C:nucleolus"/>
    <property type="evidence" value="ECO:0007669"/>
    <property type="project" value="TreeGrafter"/>
</dbReference>
<evidence type="ECO:0000313" key="14">
    <source>
        <dbReference type="Proteomes" id="UP000219974"/>
    </source>
</evidence>
<dbReference type="Proteomes" id="UP000219860">
    <property type="component" value="Chromosome 7"/>
</dbReference>
<feature type="compositionally biased region" description="Low complexity" evidence="5">
    <location>
        <begin position="111"/>
        <end position="120"/>
    </location>
</feature>
<feature type="region of interest" description="Disordered" evidence="5">
    <location>
        <begin position="377"/>
        <end position="406"/>
    </location>
</feature>
<dbReference type="InterPro" id="IPR043145">
    <property type="entry name" value="Znf_ZZ_sf"/>
</dbReference>
<feature type="region of interest" description="Disordered" evidence="5">
    <location>
        <begin position="158"/>
        <end position="200"/>
    </location>
</feature>
<evidence type="ECO:0000259" key="6">
    <source>
        <dbReference type="Pfam" id="PF12936"/>
    </source>
</evidence>
<feature type="compositionally biased region" description="Basic and acidic residues" evidence="5">
    <location>
        <begin position="84"/>
        <end position="108"/>
    </location>
</feature>
<protein>
    <submittedName>
        <fullName evidence="7">Protein KRI1, putative</fullName>
    </submittedName>
</protein>
<dbReference type="Pfam" id="PF12936">
    <property type="entry name" value="Kri1_C"/>
    <property type="match status" value="1"/>
</dbReference>
<evidence type="ECO:0000313" key="15">
    <source>
        <dbReference type="Proteomes" id="UP000220214"/>
    </source>
</evidence>
<feature type="compositionally biased region" description="Basic and acidic residues" evidence="5">
    <location>
        <begin position="158"/>
        <end position="179"/>
    </location>
</feature>
<evidence type="ECO:0000256" key="4">
    <source>
        <dbReference type="ARBA" id="ARBA00022833"/>
    </source>
</evidence>
<dbReference type="PANTHER" id="PTHR14490">
    <property type="entry name" value="ZINC FINGER, ZZ TYPE"/>
    <property type="match status" value="1"/>
</dbReference>
<feature type="region of interest" description="Disordered" evidence="5">
    <location>
        <begin position="26"/>
        <end position="126"/>
    </location>
</feature>
<dbReference type="GO" id="GO:0000447">
    <property type="term" value="P:endonucleolytic cleavage in ITS1 to separate SSU-rRNA from 5.8S rRNA and LSU-rRNA from tricistronic rRNA transcript (SSU-rRNA, 5.8S rRNA, LSU-rRNA)"/>
    <property type="evidence" value="ECO:0007669"/>
    <property type="project" value="TreeGrafter"/>
</dbReference>
<evidence type="ECO:0000256" key="1">
    <source>
        <dbReference type="ARBA" id="ARBA00007473"/>
    </source>
</evidence>
<dbReference type="CDD" id="cd02249">
    <property type="entry name" value="ZZ"/>
    <property type="match status" value="1"/>
</dbReference>
<proteinExistence type="inferred from homology"/>
<dbReference type="OrthoDB" id="10252032at2759"/>
<dbReference type="Proteomes" id="UP000219974">
    <property type="component" value="Chromosome 7"/>
</dbReference>
<organism evidence="7 12">
    <name type="scientific">Plasmodium berghei</name>
    <dbReference type="NCBI Taxonomy" id="5821"/>
    <lineage>
        <taxon>Eukaryota</taxon>
        <taxon>Sar</taxon>
        <taxon>Alveolata</taxon>
        <taxon>Apicomplexa</taxon>
        <taxon>Aconoidasida</taxon>
        <taxon>Haemosporida</taxon>
        <taxon>Plasmodiidae</taxon>
        <taxon>Plasmodium</taxon>
        <taxon>Plasmodium (Vinckeia)</taxon>
    </lineage>
</organism>
<evidence type="ECO:0000256" key="5">
    <source>
        <dbReference type="SAM" id="MobiDB-lite"/>
    </source>
</evidence>
<dbReference type="AlphaFoldDB" id="A0A0Y9VKQ9"/>
<dbReference type="Proteomes" id="UP000069549">
    <property type="component" value="Chromosome 7"/>
</dbReference>
<dbReference type="PANTHER" id="PTHR14490:SF5">
    <property type="entry name" value="PROTEIN KRI1 HOMOLOG"/>
    <property type="match status" value="1"/>
</dbReference>
<feature type="domain" description="Kri1-like C-terminal" evidence="6">
    <location>
        <begin position="569"/>
        <end position="629"/>
    </location>
</feature>
<feature type="compositionally biased region" description="Basic and acidic residues" evidence="5">
    <location>
        <begin position="187"/>
        <end position="199"/>
    </location>
</feature>
<evidence type="ECO:0000313" key="9">
    <source>
        <dbReference type="EMBL" id="SCN23829.1"/>
    </source>
</evidence>
<dbReference type="EMBL" id="LT608271">
    <property type="protein sequence ID" value="SCO59259.1"/>
    <property type="molecule type" value="Genomic_DNA"/>
</dbReference>
<dbReference type="EMBL" id="LT160027">
    <property type="protein sequence ID" value="CXI23453.1"/>
    <property type="molecule type" value="Genomic_DNA"/>
</dbReference>
<dbReference type="InterPro" id="IPR018034">
    <property type="entry name" value="Kri1"/>
</dbReference>
<evidence type="ECO:0000313" key="11">
    <source>
        <dbReference type="EMBL" id="SCO60221.1"/>
    </source>
</evidence>
<evidence type="ECO:0000313" key="10">
    <source>
        <dbReference type="EMBL" id="SCO59259.1"/>
    </source>
</evidence>